<dbReference type="InterPro" id="IPR005046">
    <property type="entry name" value="DUF285"/>
</dbReference>
<dbReference type="EMBL" id="CAXAMN010010239">
    <property type="protein sequence ID" value="CAK9031252.1"/>
    <property type="molecule type" value="Genomic_DNA"/>
</dbReference>
<dbReference type="InterPro" id="IPR011889">
    <property type="entry name" value="Liste_lipo_26"/>
</dbReference>
<sequence length="420" mass="45592">MSFMFNEASSFDQPIGAWDTGNVRDMNSMFYNAAKFNQPIGSWNTSAVTDMSWLFHGARSFDQPIGAWETGKVRDMKDMFKKAAKFNEPIGSWNTSAVMDMSSMFAGADSFNQPIGGWDTSRVHDMNYMFELAVAFDQPLNHWDTKAVTDFSGMFFRASSFNQPVGLWDTSAATDMRDVFAGAQSFDQSVSTWNLRSIPDAQAMAEAFTGSGMSTCVLRFSSEAWGLPPSIRQTWSDQLCPSCPCQKTNLACVDEACRPVNSGFIELGRGAWDDRNASLTTAVGFRACVQRCEDSECGAFLLEDSGRCWLMDDQNGLSLDSGGSGPSYLAFRRASCRTFSCPVGTTLATTSRNASAATATVTAASCCRCAAPNEVPIRSKEPDLECLRCPAGSAPKDDRCEACASGFAQAGAVRCEDCPP</sequence>
<protein>
    <submittedName>
        <fullName evidence="1">Uncharacterized protein</fullName>
    </submittedName>
</protein>
<dbReference type="Pfam" id="PF03382">
    <property type="entry name" value="DUF285"/>
    <property type="match status" value="1"/>
</dbReference>
<gene>
    <name evidence="1" type="ORF">CCMP2556_LOCUS18215</name>
</gene>
<evidence type="ECO:0000313" key="2">
    <source>
        <dbReference type="Proteomes" id="UP001642484"/>
    </source>
</evidence>
<feature type="non-terminal residue" evidence="1">
    <location>
        <position position="420"/>
    </location>
</feature>
<proteinExistence type="predicted"/>
<name>A0ABP0KZ42_9DINO</name>
<dbReference type="Proteomes" id="UP001642484">
    <property type="component" value="Unassembled WGS sequence"/>
</dbReference>
<organism evidence="1 2">
    <name type="scientific">Durusdinium trenchii</name>
    <dbReference type="NCBI Taxonomy" id="1381693"/>
    <lineage>
        <taxon>Eukaryota</taxon>
        <taxon>Sar</taxon>
        <taxon>Alveolata</taxon>
        <taxon>Dinophyceae</taxon>
        <taxon>Suessiales</taxon>
        <taxon>Symbiodiniaceae</taxon>
        <taxon>Durusdinium</taxon>
    </lineage>
</organism>
<reference evidence="1 2" key="1">
    <citation type="submission" date="2024-02" db="EMBL/GenBank/DDBJ databases">
        <authorList>
            <person name="Chen Y."/>
            <person name="Shah S."/>
            <person name="Dougan E. K."/>
            <person name="Thang M."/>
            <person name="Chan C."/>
        </authorList>
    </citation>
    <scope>NUCLEOTIDE SEQUENCE [LARGE SCALE GENOMIC DNA]</scope>
</reference>
<keyword evidence="2" id="KW-1185">Reference proteome</keyword>
<accession>A0ABP0KZ42</accession>
<dbReference type="NCBIfam" id="TIGR02167">
    <property type="entry name" value="Liste_lipo_26"/>
    <property type="match status" value="3"/>
</dbReference>
<comment type="caution">
    <text evidence="1">The sequence shown here is derived from an EMBL/GenBank/DDBJ whole genome shotgun (WGS) entry which is preliminary data.</text>
</comment>
<evidence type="ECO:0000313" key="1">
    <source>
        <dbReference type="EMBL" id="CAK9031252.1"/>
    </source>
</evidence>